<geneLocation type="plasmid" evidence="1 2">
    <name>pBVIE05</name>
</geneLocation>
<evidence type="ECO:0000313" key="1">
    <source>
        <dbReference type="EMBL" id="ABO60637.1"/>
    </source>
</evidence>
<dbReference type="AlphaFoldDB" id="A4JWI4"/>
<evidence type="ECO:0000313" key="2">
    <source>
        <dbReference type="Proteomes" id="UP000002287"/>
    </source>
</evidence>
<sequence length="105" mass="11908">MYSPVVTAAYVKAVRKFAVQTPDWANAIRYFTKPDERYDLTLIAQRVYGDRNEFMAIFAAAGLDTLEQPVPEQQLVLPTATQLMTIKRQTGYLTDAEARAYQSLN</sequence>
<name>A4JWI4_BURVG</name>
<organism evidence="1 2">
    <name type="scientific">Burkholderia vietnamiensis (strain G4 / LMG 22486)</name>
    <name type="common">Burkholderia cepacia (strain R1808)</name>
    <dbReference type="NCBI Taxonomy" id="269482"/>
    <lineage>
        <taxon>Bacteria</taxon>
        <taxon>Pseudomonadati</taxon>
        <taxon>Pseudomonadota</taxon>
        <taxon>Betaproteobacteria</taxon>
        <taxon>Burkholderiales</taxon>
        <taxon>Burkholderiaceae</taxon>
        <taxon>Burkholderia</taxon>
        <taxon>Burkholderia cepacia complex</taxon>
    </lineage>
</organism>
<dbReference type="Proteomes" id="UP000002287">
    <property type="component" value="Plasmid pBVIE05"/>
</dbReference>
<dbReference type="KEGG" id="bvi:Bcep1808_7767"/>
<gene>
    <name evidence="1" type="ordered locus">Bcep1808_7767</name>
</gene>
<dbReference type="EMBL" id="CP000621">
    <property type="protein sequence ID" value="ABO60637.1"/>
    <property type="molecule type" value="Genomic_DNA"/>
</dbReference>
<reference evidence="1 2" key="1">
    <citation type="submission" date="2007-03" db="EMBL/GenBank/DDBJ databases">
        <title>Complete sequence of plasmid pBVIE05 of Burkholderia vietnamiensis G4.</title>
        <authorList>
            <consortium name="US DOE Joint Genome Institute"/>
            <person name="Copeland A."/>
            <person name="Lucas S."/>
            <person name="Lapidus A."/>
            <person name="Barry K."/>
            <person name="Detter J.C."/>
            <person name="Glavina del Rio T."/>
            <person name="Hammon N."/>
            <person name="Israni S."/>
            <person name="Dalin E."/>
            <person name="Tice H."/>
            <person name="Pitluck S."/>
            <person name="Chain P."/>
            <person name="Malfatti S."/>
            <person name="Shin M."/>
            <person name="Vergez L."/>
            <person name="Schmutz J."/>
            <person name="Larimer F."/>
            <person name="Land M."/>
            <person name="Hauser L."/>
            <person name="Kyrpides N."/>
            <person name="Tiedje J."/>
            <person name="Richardson P."/>
        </authorList>
    </citation>
    <scope>NUCLEOTIDE SEQUENCE [LARGE SCALE GENOMIC DNA]</scope>
    <source>
        <strain evidence="2">G4 / LMG 22486</strain>
        <plasmid evidence="1 2">pBVIE05</plasmid>
    </source>
</reference>
<accession>A4JWI4</accession>
<keyword evidence="1" id="KW-0614">Plasmid</keyword>
<dbReference type="HOGENOM" id="CLU_2168306_0_0_4"/>
<proteinExistence type="predicted"/>
<protein>
    <submittedName>
        <fullName evidence="1">Uncharacterized protein</fullName>
    </submittedName>
</protein>